<comment type="similarity">
    <text evidence="1">Belongs to the heat shock protein 70 family.</text>
</comment>
<evidence type="ECO:0000256" key="4">
    <source>
        <dbReference type="ARBA" id="ARBA00023136"/>
    </source>
</evidence>
<comment type="subcellular location">
    <subcellularLocation>
        <location evidence="6">Cell membrane</location>
        <topology evidence="6">Peripheral membrane protein</topology>
        <orientation evidence="6">Cytoplasmic side</orientation>
    </subcellularLocation>
    <text evidence="6">Localizes to the Z ring in an FtsZ-dependent manner. Targeted to the membrane through a conserved C-terminal amphipathic helix.</text>
</comment>
<dbReference type="SMART" id="SM00842">
    <property type="entry name" value="FtsA"/>
    <property type="match status" value="1"/>
</dbReference>
<comment type="subunit">
    <text evidence="6">Self-interacts. Interacts with FtsZ.</text>
</comment>
<dbReference type="InterPro" id="IPR018181">
    <property type="entry name" value="Heat_shock_70_CS"/>
</dbReference>
<keyword evidence="3 6" id="KW-0132">Cell division</keyword>
<dbReference type="EMBL" id="DSTT01000005">
    <property type="protein sequence ID" value="HFK23770.1"/>
    <property type="molecule type" value="Genomic_DNA"/>
</dbReference>
<evidence type="ECO:0000256" key="1">
    <source>
        <dbReference type="ARBA" id="ARBA00007381"/>
    </source>
</evidence>
<evidence type="ECO:0000313" key="9">
    <source>
        <dbReference type="EMBL" id="HFK23770.1"/>
    </source>
</evidence>
<evidence type="ECO:0000256" key="2">
    <source>
        <dbReference type="ARBA" id="ARBA00022475"/>
    </source>
</evidence>
<comment type="caution">
    <text evidence="9">The sequence shown here is derived from an EMBL/GenBank/DDBJ whole genome shotgun (WGS) entry which is preliminary data.</text>
</comment>
<feature type="domain" description="SHS2" evidence="8">
    <location>
        <begin position="3"/>
        <end position="190"/>
    </location>
</feature>
<evidence type="ECO:0000259" key="8">
    <source>
        <dbReference type="SMART" id="SM00842"/>
    </source>
</evidence>
<dbReference type="InterPro" id="IPR003494">
    <property type="entry name" value="SHS2_FtsA"/>
</dbReference>
<comment type="similarity">
    <text evidence="6 7">Belongs to the FtsA/MreB family.</text>
</comment>
<dbReference type="InterPro" id="IPR020823">
    <property type="entry name" value="Cell_div_FtsA"/>
</dbReference>
<organism evidence="9">
    <name type="scientific">candidate division WOR-3 bacterium</name>
    <dbReference type="NCBI Taxonomy" id="2052148"/>
    <lineage>
        <taxon>Bacteria</taxon>
        <taxon>Bacteria division WOR-3</taxon>
    </lineage>
</organism>
<dbReference type="Gene3D" id="3.30.1490.110">
    <property type="match status" value="1"/>
</dbReference>
<dbReference type="Pfam" id="PF02491">
    <property type="entry name" value="SHS2_FTSA"/>
    <property type="match status" value="1"/>
</dbReference>
<dbReference type="PANTHER" id="PTHR32432:SF4">
    <property type="entry name" value="CELL DIVISION PROTEIN FTSA"/>
    <property type="match status" value="1"/>
</dbReference>
<dbReference type="HAMAP" id="MF_02033">
    <property type="entry name" value="FtsA"/>
    <property type="match status" value="1"/>
</dbReference>
<dbReference type="AlphaFoldDB" id="A0A7C3J653"/>
<keyword evidence="5 6" id="KW-0131">Cell cycle</keyword>
<dbReference type="Pfam" id="PF14450">
    <property type="entry name" value="FtsA"/>
    <property type="match status" value="1"/>
</dbReference>
<gene>
    <name evidence="6 9" type="primary">ftsA</name>
    <name evidence="9" type="ORF">ENS15_03870</name>
</gene>
<proteinExistence type="inferred from homology"/>
<keyword evidence="4 6" id="KW-0472">Membrane</keyword>
<keyword evidence="2 6" id="KW-1003">Cell membrane</keyword>
<comment type="function">
    <text evidence="6 7">Cell division protein that is involved in the assembly of the Z ring. May serve as a membrane anchor for the Z ring.</text>
</comment>
<reference evidence="9" key="1">
    <citation type="journal article" date="2020" name="mSystems">
        <title>Genome- and Community-Level Interaction Insights into Carbon Utilization and Element Cycling Functions of Hydrothermarchaeota in Hydrothermal Sediment.</title>
        <authorList>
            <person name="Zhou Z."/>
            <person name="Liu Y."/>
            <person name="Xu W."/>
            <person name="Pan J."/>
            <person name="Luo Z.H."/>
            <person name="Li M."/>
        </authorList>
    </citation>
    <scope>NUCLEOTIDE SEQUENCE [LARGE SCALE GENOMIC DNA]</scope>
    <source>
        <strain evidence="9">SpSt-464</strain>
    </source>
</reference>
<evidence type="ECO:0000256" key="6">
    <source>
        <dbReference type="HAMAP-Rule" id="MF_02033"/>
    </source>
</evidence>
<dbReference type="NCBIfam" id="TIGR01174">
    <property type="entry name" value="ftsA"/>
    <property type="match status" value="1"/>
</dbReference>
<dbReference type="Gene3D" id="3.30.420.40">
    <property type="match status" value="1"/>
</dbReference>
<sequence length="407" mass="44536">MVITVLDIGTSTVKTLIATLEDENTINLRGVGESSKHKMFKSKITDVESTVAAIKDSMLKAEVMAGIKPDNLFASIGGIETKGITGKGTIALPKQNSVITENDVLRAINQSKVMSIGDNPIIHVIERNFTVDTQENIKNPVGLIGSKLLCETMVITIPSLIIQNYSNVIERAGYRVEDYVSQHIAASYSVLSEEEKELGVALIDIGGGTTKITVFTDSVIREIDTIEIGGANITKDISIGLRLTSNDSENVKKKYGSCIKDNLNPDEKFKVKGLTDNDEREIGSLELYEIIAPRVDELIEFIQQSLASSQLFDKLNAGIVLTGGTANLKGIKERFERKMNIPAKIGYPKLNVGMSEQIKDPSFAVACGILEYITPKFLTKGYSGKKRMNISGSFSKMFETIKDLFKL</sequence>
<evidence type="ECO:0000256" key="7">
    <source>
        <dbReference type="PIRNR" id="PIRNR003101"/>
    </source>
</evidence>
<accession>A0A7C3J653</accession>
<dbReference type="GO" id="GO:0032153">
    <property type="term" value="C:cell division site"/>
    <property type="evidence" value="ECO:0007669"/>
    <property type="project" value="UniProtKB-UniRule"/>
</dbReference>
<name>A0A7C3J653_UNCW3</name>
<dbReference type="CDD" id="cd24048">
    <property type="entry name" value="ASKHA_NBD_FtsA"/>
    <property type="match status" value="1"/>
</dbReference>
<evidence type="ECO:0000256" key="5">
    <source>
        <dbReference type="ARBA" id="ARBA00023306"/>
    </source>
</evidence>
<dbReference type="PIRSF" id="PIRSF003101">
    <property type="entry name" value="FtsA"/>
    <property type="match status" value="1"/>
</dbReference>
<evidence type="ECO:0000256" key="3">
    <source>
        <dbReference type="ARBA" id="ARBA00022618"/>
    </source>
</evidence>
<dbReference type="GO" id="GO:0009898">
    <property type="term" value="C:cytoplasmic side of plasma membrane"/>
    <property type="evidence" value="ECO:0007669"/>
    <property type="project" value="UniProtKB-UniRule"/>
</dbReference>
<dbReference type="PANTHER" id="PTHR32432">
    <property type="entry name" value="CELL DIVISION PROTEIN FTSA-RELATED"/>
    <property type="match status" value="1"/>
</dbReference>
<dbReference type="InterPro" id="IPR043129">
    <property type="entry name" value="ATPase_NBD"/>
</dbReference>
<dbReference type="InterPro" id="IPR050696">
    <property type="entry name" value="FtsA/MreB"/>
</dbReference>
<dbReference type="GO" id="GO:0043093">
    <property type="term" value="P:FtsZ-dependent cytokinesis"/>
    <property type="evidence" value="ECO:0007669"/>
    <property type="project" value="UniProtKB-UniRule"/>
</dbReference>
<protein>
    <recommendedName>
        <fullName evidence="6 7">Cell division protein FtsA</fullName>
    </recommendedName>
</protein>
<dbReference type="SUPFAM" id="SSF53067">
    <property type="entry name" value="Actin-like ATPase domain"/>
    <property type="match status" value="2"/>
</dbReference>
<dbReference type="PROSITE" id="PS00329">
    <property type="entry name" value="HSP70_2"/>
    <property type="match status" value="1"/>
</dbReference>